<protein>
    <recommendedName>
        <fullName evidence="1">Polysaccharide pyruvyl transferase domain-containing protein</fullName>
    </recommendedName>
</protein>
<dbReference type="Proteomes" id="UP000627292">
    <property type="component" value="Unassembled WGS sequence"/>
</dbReference>
<name>A0A917IJM7_9BACT</name>
<proteinExistence type="predicted"/>
<keyword evidence="3" id="KW-1185">Reference proteome</keyword>
<evidence type="ECO:0000313" key="3">
    <source>
        <dbReference type="Proteomes" id="UP000627292"/>
    </source>
</evidence>
<feature type="domain" description="Polysaccharide pyruvyl transferase" evidence="1">
    <location>
        <begin position="12"/>
        <end position="326"/>
    </location>
</feature>
<dbReference type="AlphaFoldDB" id="A0A917IJM7"/>
<dbReference type="Pfam" id="PF04230">
    <property type="entry name" value="PS_pyruv_trans"/>
    <property type="match status" value="1"/>
</dbReference>
<dbReference type="InterPro" id="IPR007345">
    <property type="entry name" value="Polysacch_pyruvyl_Trfase"/>
</dbReference>
<evidence type="ECO:0000313" key="2">
    <source>
        <dbReference type="EMBL" id="GGH56507.1"/>
    </source>
</evidence>
<evidence type="ECO:0000259" key="1">
    <source>
        <dbReference type="Pfam" id="PF04230"/>
    </source>
</evidence>
<dbReference type="PANTHER" id="PTHR36836">
    <property type="entry name" value="COLANIC ACID BIOSYNTHESIS PROTEIN WCAK"/>
    <property type="match status" value="1"/>
</dbReference>
<reference evidence="2" key="2">
    <citation type="submission" date="2020-09" db="EMBL/GenBank/DDBJ databases">
        <authorList>
            <person name="Sun Q."/>
            <person name="Zhou Y."/>
        </authorList>
    </citation>
    <scope>NUCLEOTIDE SEQUENCE</scope>
    <source>
        <strain evidence="2">CGMCC 1.15290</strain>
    </source>
</reference>
<sequence>MNILITGANFNNKGAQLMLVSLVSVIKNKLPNAKIFVSPLLGNREQLKEMGVGVLDYPLFHYGNLRYFKLALNAPFLVRLIMKLKGINTSGELPLKKVDAVFDISGFAFGDKWGANPVNDLQMLVAKMKKQGAKFFLLPQAFGPFTKEGMKENISKVVDEVDLLVTRDQQSYEYVTSSLPVPKPNVLRYPDITLSYKKSIPVEDEIFSKPFSIIVPNERMLDKASIGWQKNYYEVVGKMITTILANSTLNVVMLIHAGGNSKDGEVGMNIKNSLPSEYANRVFYYVEEDPTRLKSLIAKSQFLIGSRFHALASALSSNIPSIGTSWLHKYEMLFNEYGCSDYSFKDPEEAIYARTLELVDEKNREQIIATLKAKNSEIGQLHEQMWNTIISRL</sequence>
<accession>A0A917IJM7</accession>
<comment type="caution">
    <text evidence="2">The sequence shown here is derived from an EMBL/GenBank/DDBJ whole genome shotgun (WGS) entry which is preliminary data.</text>
</comment>
<dbReference type="PANTHER" id="PTHR36836:SF1">
    <property type="entry name" value="COLANIC ACID BIOSYNTHESIS PROTEIN WCAK"/>
    <property type="match status" value="1"/>
</dbReference>
<gene>
    <name evidence="2" type="ORF">GCM10011379_00170</name>
</gene>
<dbReference type="EMBL" id="BMIB01000001">
    <property type="protein sequence ID" value="GGH56507.1"/>
    <property type="molecule type" value="Genomic_DNA"/>
</dbReference>
<organism evidence="2 3">
    <name type="scientific">Filimonas zeae</name>
    <dbReference type="NCBI Taxonomy" id="1737353"/>
    <lineage>
        <taxon>Bacteria</taxon>
        <taxon>Pseudomonadati</taxon>
        <taxon>Bacteroidota</taxon>
        <taxon>Chitinophagia</taxon>
        <taxon>Chitinophagales</taxon>
        <taxon>Chitinophagaceae</taxon>
        <taxon>Filimonas</taxon>
    </lineage>
</organism>
<reference evidence="2" key="1">
    <citation type="journal article" date="2014" name="Int. J. Syst. Evol. Microbiol.">
        <title>Complete genome sequence of Corynebacterium casei LMG S-19264T (=DSM 44701T), isolated from a smear-ripened cheese.</title>
        <authorList>
            <consortium name="US DOE Joint Genome Institute (JGI-PGF)"/>
            <person name="Walter F."/>
            <person name="Albersmeier A."/>
            <person name="Kalinowski J."/>
            <person name="Ruckert C."/>
        </authorList>
    </citation>
    <scope>NUCLEOTIDE SEQUENCE</scope>
    <source>
        <strain evidence="2">CGMCC 1.15290</strain>
    </source>
</reference>
<dbReference type="RefSeq" id="WP_188949456.1">
    <property type="nucleotide sequence ID" value="NZ_BMIB01000001.1"/>
</dbReference>